<dbReference type="InterPro" id="IPR007083">
    <property type="entry name" value="RNA_pol_Rpb1_4"/>
</dbReference>
<dbReference type="Pfam" id="PF00623">
    <property type="entry name" value="RNA_pol_Rpb1_2"/>
    <property type="match status" value="2"/>
</dbReference>
<accession>A0A0G1Y1W3</accession>
<comment type="function">
    <text evidence="7">DNA-dependent RNA polymerase catalyzes the transcription of DNA into RNA using the four ribonucleoside triphosphates as substrates.</text>
</comment>
<evidence type="ECO:0000313" key="9">
    <source>
        <dbReference type="EMBL" id="KKW37211.1"/>
    </source>
</evidence>
<dbReference type="InterPro" id="IPR000722">
    <property type="entry name" value="RNA_pol_asu"/>
</dbReference>
<dbReference type="Proteomes" id="UP000033852">
    <property type="component" value="Unassembled WGS sequence"/>
</dbReference>
<dbReference type="PATRIC" id="fig|1618607.3.peg.664"/>
<dbReference type="GO" id="GO:0006351">
    <property type="term" value="P:DNA-templated transcription"/>
    <property type="evidence" value="ECO:0007669"/>
    <property type="project" value="InterPro"/>
</dbReference>
<comment type="similarity">
    <text evidence="7">Belongs to the RNA polymerase beta' chain family.</text>
</comment>
<dbReference type="EMBL" id="LCRR01000015">
    <property type="protein sequence ID" value="KKW37211.1"/>
    <property type="molecule type" value="Genomic_DNA"/>
</dbReference>
<evidence type="ECO:0000256" key="1">
    <source>
        <dbReference type="ARBA" id="ARBA00022478"/>
    </source>
</evidence>
<dbReference type="InterPro" id="IPR012754">
    <property type="entry name" value="DNA-dir_RpoC_beta_prime_bact"/>
</dbReference>
<reference evidence="9 10" key="1">
    <citation type="journal article" date="2015" name="Nature">
        <title>rRNA introns, odd ribosomes, and small enigmatic genomes across a large radiation of phyla.</title>
        <authorList>
            <person name="Brown C.T."/>
            <person name="Hug L.A."/>
            <person name="Thomas B.C."/>
            <person name="Sharon I."/>
            <person name="Castelle C.J."/>
            <person name="Singh A."/>
            <person name="Wilkins M.J."/>
            <person name="Williams K.H."/>
            <person name="Banfield J.F."/>
        </authorList>
    </citation>
    <scope>NUCLEOTIDE SEQUENCE [LARGE SCALE GENOMIC DNA]</scope>
</reference>
<dbReference type="InterPro" id="IPR007066">
    <property type="entry name" value="RNA_pol_Rpb1_3"/>
</dbReference>
<evidence type="ECO:0000256" key="7">
    <source>
        <dbReference type="RuleBase" id="RU004279"/>
    </source>
</evidence>
<dbReference type="InterPro" id="IPR044893">
    <property type="entry name" value="RNA_pol_Rpb1_clamp_domain"/>
</dbReference>
<keyword evidence="1 7" id="KW-0240">DNA-directed RNA polymerase</keyword>
<dbReference type="InterPro" id="IPR007081">
    <property type="entry name" value="RNA_pol_Rpb1_5"/>
</dbReference>
<evidence type="ECO:0000256" key="6">
    <source>
        <dbReference type="ARBA" id="ARBA00048552"/>
    </source>
</evidence>
<dbReference type="Gene3D" id="2.40.50.100">
    <property type="match status" value="1"/>
</dbReference>
<dbReference type="Gene3D" id="1.10.132.30">
    <property type="match status" value="1"/>
</dbReference>
<dbReference type="SUPFAM" id="SSF64484">
    <property type="entry name" value="beta and beta-prime subunits of DNA dependent RNA-polymerase"/>
    <property type="match status" value="1"/>
</dbReference>
<evidence type="ECO:0000256" key="4">
    <source>
        <dbReference type="ARBA" id="ARBA00022723"/>
    </source>
</evidence>
<evidence type="ECO:0000259" key="8">
    <source>
        <dbReference type="SMART" id="SM00663"/>
    </source>
</evidence>
<dbReference type="STRING" id="1618607.UY86_C0015G0005"/>
<keyword evidence="2 7" id="KW-0808">Transferase</keyword>
<feature type="domain" description="RNA polymerase N-terminal" evidence="8">
    <location>
        <begin position="263"/>
        <end position="545"/>
    </location>
</feature>
<dbReference type="Gene3D" id="1.10.1790.20">
    <property type="match status" value="1"/>
</dbReference>
<dbReference type="NCBIfam" id="TIGR02386">
    <property type="entry name" value="rpoC_TIGR"/>
    <property type="match status" value="1"/>
</dbReference>
<dbReference type="EC" id="2.7.7.6" evidence="7"/>
<dbReference type="InterPro" id="IPR007080">
    <property type="entry name" value="RNA_pol_Rpb1_1"/>
</dbReference>
<dbReference type="CDD" id="cd01609">
    <property type="entry name" value="RNAP_beta'_N"/>
    <property type="match status" value="1"/>
</dbReference>
<sequence>MRVTDLESIRIKVASPDEILKWSHGEVTKAETINYRTQRAEKDGLFCERIFGPEKDYECYCGKYRKIRYKGVVCEKCGVEVTKSSVRRERMGHIKLAAPCSHIWFLRGVPSRVGQALDIPFQNLERVIYFAAHVITKVDEQEKKKVLEEIETEFRKKSKGKDEKEKLEVKQARDKAREEVTQLKPFRTLSELDYQNLSLKYGQMFEAGTGGEIVRKLLEGIDCKKQIGLLEKEIVQASPINRKKIASRLKLFRGMLEASIRPEWMILTQLPVLPPDLRPMVQLDGGRYASSDLNDLYRRVINRNNRLKYLLEIAAPDVIVRNEKRMLQEAVDALIDNSMRKGTMTQATTGGRRLLKSLADMLKGKQGRFRQNLLGKRVDYSGRSVIVVGPDLKLNQCGLPKHMALELFKPFIINKILERELAYNVRGASRLIEQEIDEVWAILEEVVRDKLVMLNRAPTLHRLGIQAFYPLLIEGEAIQLHPLVCLAFNADFDGDQMAVHVPLGVEAQKEAKELMFSSLNILKPATGTPVVVPRQDMILGCYYLTFRLGIEAKKSFGSSEEALLAYETGVVLLQEPIKIYIKKNLEETTAGRIIFNESFPEDYPFFNDQVTAKKMESMVGDLVEKYSQTQVQEILDSIKHLGFEYATKSGVSWGIDDLTVPKEKRLLLQGAEKEIEAVDTHWKHGLLSREERSSRVIEIWQGVKLAIEKLVPQALPVKGSVFSIIDSGARGSWSQPVQMAGMKGLVINPAGRIIELPVKSSFKEGFDVLEYFISTHGARKGTADTALRTSTAGYLTRRLVDVAHDIIVTEEDCKDKEGIEVLKQEAVDLGQNLAFKIVGRVSVDDVKGYVKKKEIINWHMASAIAKDEKVEKLRCRSPLSCKTFRGVCRMCYGWDLGSNALVAMGSAVGIVAAQSIGEPGTQLTMRTFHTGGVAGGGDITQGLPRVEEIFEGRVPGGKAIMAESDGVVQDISPEGIMKIIKGKDVIEYAIPANYALWVQKGNTVVKGQQLCEGNLDLQELFLAAGKEETQRYIVREIQRIYASQGASIH</sequence>
<dbReference type="Gene3D" id="4.10.860.120">
    <property type="entry name" value="RNA polymerase II, clamp domain"/>
    <property type="match status" value="1"/>
</dbReference>
<keyword evidence="4" id="KW-0479">Metal-binding</keyword>
<dbReference type="Gene3D" id="1.10.40.90">
    <property type="match status" value="1"/>
</dbReference>
<dbReference type="Gene3D" id="2.40.40.20">
    <property type="match status" value="1"/>
</dbReference>
<dbReference type="Pfam" id="PF04998">
    <property type="entry name" value="RNA_pol_Rpb1_5"/>
    <property type="match status" value="1"/>
</dbReference>
<dbReference type="InterPro" id="IPR045867">
    <property type="entry name" value="DNA-dir_RpoC_beta_prime"/>
</dbReference>
<dbReference type="PANTHER" id="PTHR19376">
    <property type="entry name" value="DNA-DIRECTED RNA POLYMERASE"/>
    <property type="match status" value="1"/>
</dbReference>
<dbReference type="GO" id="GO:0003677">
    <property type="term" value="F:DNA binding"/>
    <property type="evidence" value="ECO:0007669"/>
    <property type="project" value="InterPro"/>
</dbReference>
<dbReference type="GO" id="GO:0000428">
    <property type="term" value="C:DNA-directed RNA polymerase complex"/>
    <property type="evidence" value="ECO:0007669"/>
    <property type="project" value="UniProtKB-KW"/>
</dbReference>
<dbReference type="PANTHER" id="PTHR19376:SF54">
    <property type="entry name" value="DNA-DIRECTED RNA POLYMERASE SUBUNIT BETA"/>
    <property type="match status" value="1"/>
</dbReference>
<dbReference type="AlphaFoldDB" id="A0A0G1Y1W3"/>
<dbReference type="GO" id="GO:0046872">
    <property type="term" value="F:metal ion binding"/>
    <property type="evidence" value="ECO:0007669"/>
    <property type="project" value="UniProtKB-KW"/>
</dbReference>
<feature type="non-terminal residue" evidence="9">
    <location>
        <position position="1049"/>
    </location>
</feature>
<comment type="catalytic activity">
    <reaction evidence="6 7">
        <text>RNA(n) + a ribonucleoside 5'-triphosphate = RNA(n+1) + diphosphate</text>
        <dbReference type="Rhea" id="RHEA:21248"/>
        <dbReference type="Rhea" id="RHEA-COMP:14527"/>
        <dbReference type="Rhea" id="RHEA-COMP:17342"/>
        <dbReference type="ChEBI" id="CHEBI:33019"/>
        <dbReference type="ChEBI" id="CHEBI:61557"/>
        <dbReference type="ChEBI" id="CHEBI:140395"/>
        <dbReference type="EC" id="2.7.7.6"/>
    </reaction>
</comment>
<dbReference type="GO" id="GO:0003899">
    <property type="term" value="F:DNA-directed RNA polymerase activity"/>
    <property type="evidence" value="ECO:0007669"/>
    <property type="project" value="UniProtKB-EC"/>
</dbReference>
<keyword evidence="5 7" id="KW-0804">Transcription</keyword>
<organism evidence="9 10">
    <name type="scientific">Candidatus Adlerbacteria bacterium GW2011_GWB1_54_7</name>
    <dbReference type="NCBI Taxonomy" id="1618607"/>
    <lineage>
        <taxon>Bacteria</taxon>
        <taxon>Candidatus Adleribacteriota</taxon>
    </lineage>
</organism>
<proteinExistence type="inferred from homology"/>
<dbReference type="Pfam" id="PF04983">
    <property type="entry name" value="RNA_pol_Rpb1_3"/>
    <property type="match status" value="1"/>
</dbReference>
<dbReference type="InterPro" id="IPR006592">
    <property type="entry name" value="RNA_pol_N"/>
</dbReference>
<dbReference type="Pfam" id="PF05000">
    <property type="entry name" value="RNA_pol_Rpb1_4"/>
    <property type="match status" value="1"/>
</dbReference>
<dbReference type="InterPro" id="IPR038120">
    <property type="entry name" value="Rpb1_funnel_sf"/>
</dbReference>
<gene>
    <name evidence="9" type="ORF">UY86_C0015G0005</name>
</gene>
<evidence type="ECO:0000256" key="5">
    <source>
        <dbReference type="ARBA" id="ARBA00023163"/>
    </source>
</evidence>
<dbReference type="Gene3D" id="1.10.274.100">
    <property type="entry name" value="RNA polymerase Rpb1, domain 3"/>
    <property type="match status" value="1"/>
</dbReference>
<evidence type="ECO:0000256" key="2">
    <source>
        <dbReference type="ARBA" id="ARBA00022679"/>
    </source>
</evidence>
<dbReference type="Pfam" id="PF04997">
    <property type="entry name" value="RNA_pol_Rpb1_1"/>
    <property type="match status" value="1"/>
</dbReference>
<evidence type="ECO:0000256" key="3">
    <source>
        <dbReference type="ARBA" id="ARBA00022695"/>
    </source>
</evidence>
<name>A0A0G1Y1W3_9BACT</name>
<evidence type="ECO:0000313" key="10">
    <source>
        <dbReference type="Proteomes" id="UP000033852"/>
    </source>
</evidence>
<dbReference type="SMART" id="SM00663">
    <property type="entry name" value="RPOLA_N"/>
    <property type="match status" value="1"/>
</dbReference>
<keyword evidence="3 7" id="KW-0548">Nucleotidyltransferase</keyword>
<dbReference type="InterPro" id="IPR042102">
    <property type="entry name" value="RNA_pol_Rpb1_3_sf"/>
</dbReference>
<protein>
    <recommendedName>
        <fullName evidence="7">DNA-directed RNA polymerase subunit</fullName>
        <ecNumber evidence="7">2.7.7.6</ecNumber>
    </recommendedName>
</protein>
<comment type="caution">
    <text evidence="9">The sequence shown here is derived from an EMBL/GenBank/DDBJ whole genome shotgun (WGS) entry which is preliminary data.</text>
</comment>